<dbReference type="GO" id="GO:0009650">
    <property type="term" value="P:UV protection"/>
    <property type="evidence" value="ECO:0007669"/>
    <property type="project" value="UniProtKB-ARBA"/>
</dbReference>
<dbReference type="InterPro" id="IPR006086">
    <property type="entry name" value="XPG-I_dom"/>
</dbReference>
<gene>
    <name evidence="13" type="ORF">RND71_018350</name>
</gene>
<dbReference type="Gene3D" id="1.10.150.20">
    <property type="entry name" value="5' to 3' exonuclease, C-terminal subdomain"/>
    <property type="match status" value="1"/>
</dbReference>
<keyword evidence="7" id="KW-0460">Magnesium</keyword>
<feature type="region of interest" description="Disordered" evidence="10">
    <location>
        <begin position="401"/>
        <end position="420"/>
    </location>
</feature>
<dbReference type="SUPFAM" id="SSF47807">
    <property type="entry name" value="5' to 3' exonuclease, C-terminal subdomain"/>
    <property type="match status" value="1"/>
</dbReference>
<dbReference type="InterPro" id="IPR029060">
    <property type="entry name" value="PIN-like_dom_sf"/>
</dbReference>
<dbReference type="SMART" id="SM00484">
    <property type="entry name" value="XPGI"/>
    <property type="match status" value="1"/>
</dbReference>
<evidence type="ECO:0000256" key="5">
    <source>
        <dbReference type="ARBA" id="ARBA00022763"/>
    </source>
</evidence>
<dbReference type="PRINTS" id="PR00853">
    <property type="entry name" value="XPGRADSUPER"/>
</dbReference>
<dbReference type="InterPro" id="IPR057340">
    <property type="entry name" value="Chromo_SEND1"/>
</dbReference>
<dbReference type="AlphaFoldDB" id="A0AAE1S586"/>
<organism evidence="13 14">
    <name type="scientific">Anisodus tanguticus</name>
    <dbReference type="NCBI Taxonomy" id="243964"/>
    <lineage>
        <taxon>Eukaryota</taxon>
        <taxon>Viridiplantae</taxon>
        <taxon>Streptophyta</taxon>
        <taxon>Embryophyta</taxon>
        <taxon>Tracheophyta</taxon>
        <taxon>Spermatophyta</taxon>
        <taxon>Magnoliopsida</taxon>
        <taxon>eudicotyledons</taxon>
        <taxon>Gunneridae</taxon>
        <taxon>Pentapetalae</taxon>
        <taxon>asterids</taxon>
        <taxon>lamiids</taxon>
        <taxon>Solanales</taxon>
        <taxon>Solanaceae</taxon>
        <taxon>Solanoideae</taxon>
        <taxon>Hyoscyameae</taxon>
        <taxon>Anisodus</taxon>
    </lineage>
</organism>
<keyword evidence="3" id="KW-0479">Metal-binding</keyword>
<name>A0AAE1S586_9SOLA</name>
<evidence type="ECO:0000256" key="4">
    <source>
        <dbReference type="ARBA" id="ARBA00022759"/>
    </source>
</evidence>
<feature type="domain" description="XPG N-terminal" evidence="12">
    <location>
        <begin position="1"/>
        <end position="97"/>
    </location>
</feature>
<dbReference type="FunFam" id="1.10.150.20:FF:000030">
    <property type="entry name" value="Flap endonuclease GEN-like 1"/>
    <property type="match status" value="1"/>
</dbReference>
<evidence type="ECO:0000256" key="3">
    <source>
        <dbReference type="ARBA" id="ARBA00022723"/>
    </source>
</evidence>
<dbReference type="SUPFAM" id="SSF88723">
    <property type="entry name" value="PIN domain-like"/>
    <property type="match status" value="1"/>
</dbReference>
<evidence type="ECO:0000259" key="11">
    <source>
        <dbReference type="SMART" id="SM00484"/>
    </source>
</evidence>
<dbReference type="Pfam" id="PF00752">
    <property type="entry name" value="XPG_N"/>
    <property type="match status" value="1"/>
</dbReference>
<keyword evidence="6" id="KW-0378">Hydrolase</keyword>
<protein>
    <submittedName>
        <fullName evidence="13">Uncharacterized protein</fullName>
    </submittedName>
</protein>
<dbReference type="Pfam" id="PF25386">
    <property type="entry name" value="Chromo_SEND1"/>
    <property type="match status" value="1"/>
</dbReference>
<dbReference type="InterPro" id="IPR006084">
    <property type="entry name" value="XPG/Rad2"/>
</dbReference>
<dbReference type="CDD" id="cd09900">
    <property type="entry name" value="H3TH_XPG-like"/>
    <property type="match status" value="1"/>
</dbReference>
<dbReference type="Pfam" id="PF00867">
    <property type="entry name" value="XPG_I"/>
    <property type="match status" value="1"/>
</dbReference>
<dbReference type="InterPro" id="IPR036279">
    <property type="entry name" value="5-3_exonuclease_C_sf"/>
</dbReference>
<sequence length="568" mass="63891">MGVKNRWDILESCMKTLPFHHLQNKRVCLDLSCWIVQLANVNKSHCAMKEKLYLRGLFHRLRALIALNCSLIFVTDGAIPAIKSSTYRRRLNPGNVHSLVLHLNLLRIEEGEAQCALLNSESFCDGCFTSDSDAFLFGARTVYRDICLGDGGYLVCYEMDDIERKLGLGRNSLITLAVILGGDYSEGVYGLGRESACQIVKSIGNSAVLQWIASEGSSFVKKKKGSKRQTEDDKSNDRENAAEYKNPNDEYILPKIAERELRRFANLRSTASQHRVQLPLDEFIIKIIFAITTFCIRVPENDPLAMIAAFAELQLALLHSEMIISLLYCLSKFVSMPIKCPLSRIIKPRKAQGVDCFEVSWEQMDGLETSIVQADLVQSKSFFSSLQQGLSGRILEFQERRAQGKKRNTNRSRPRKLEKTPLGQIDQKLQDLLLEIDRESSATNYTTFLCGSVSEDDESFAQIQLVDPGIQSHDTWNSNSVKKGGFTSGSAICQESDILPASSEDEVIDLTSPPPRHASGNSKVQEDKVQRMDMIELSDSENDMFSPEHTRRSRELRMFIAGIKDTTY</sequence>
<evidence type="ECO:0000256" key="2">
    <source>
        <dbReference type="ARBA" id="ARBA00022722"/>
    </source>
</evidence>
<comment type="cofactor">
    <cofactor evidence="1">
        <name>Mg(2+)</name>
        <dbReference type="ChEBI" id="CHEBI:18420"/>
    </cofactor>
</comment>
<reference evidence="13" key="1">
    <citation type="submission" date="2023-12" db="EMBL/GenBank/DDBJ databases">
        <title>Genome assembly of Anisodus tanguticus.</title>
        <authorList>
            <person name="Wang Y.-J."/>
        </authorList>
    </citation>
    <scope>NUCLEOTIDE SEQUENCE</scope>
    <source>
        <strain evidence="13">KB-2021</strain>
        <tissue evidence="13">Leaf</tissue>
    </source>
</reference>
<evidence type="ECO:0000313" key="14">
    <source>
        <dbReference type="Proteomes" id="UP001291623"/>
    </source>
</evidence>
<dbReference type="PANTHER" id="PTHR11081">
    <property type="entry name" value="FLAP ENDONUCLEASE FAMILY MEMBER"/>
    <property type="match status" value="1"/>
</dbReference>
<dbReference type="SMART" id="SM00485">
    <property type="entry name" value="XPGN"/>
    <property type="match status" value="1"/>
</dbReference>
<evidence type="ECO:0000256" key="6">
    <source>
        <dbReference type="ARBA" id="ARBA00022801"/>
    </source>
</evidence>
<evidence type="ECO:0000259" key="12">
    <source>
        <dbReference type="SMART" id="SM00485"/>
    </source>
</evidence>
<keyword evidence="14" id="KW-1185">Reference proteome</keyword>
<dbReference type="Proteomes" id="UP001291623">
    <property type="component" value="Unassembled WGS sequence"/>
</dbReference>
<comment type="similarity">
    <text evidence="9">Belongs to the XPG/RAD2 endonuclease family. GEN subfamily.</text>
</comment>
<evidence type="ECO:0000256" key="8">
    <source>
        <dbReference type="ARBA" id="ARBA00023204"/>
    </source>
</evidence>
<dbReference type="EMBL" id="JAVYJV010000009">
    <property type="protein sequence ID" value="KAK4363109.1"/>
    <property type="molecule type" value="Genomic_DNA"/>
</dbReference>
<proteinExistence type="inferred from homology"/>
<dbReference type="Gene3D" id="3.40.50.1010">
    <property type="entry name" value="5'-nuclease"/>
    <property type="match status" value="2"/>
</dbReference>
<dbReference type="GO" id="GO:0046872">
    <property type="term" value="F:metal ion binding"/>
    <property type="evidence" value="ECO:0007669"/>
    <property type="project" value="UniProtKB-KW"/>
</dbReference>
<evidence type="ECO:0000256" key="10">
    <source>
        <dbReference type="SAM" id="MobiDB-lite"/>
    </source>
</evidence>
<evidence type="ECO:0000256" key="1">
    <source>
        <dbReference type="ARBA" id="ARBA00001946"/>
    </source>
</evidence>
<evidence type="ECO:0000256" key="7">
    <source>
        <dbReference type="ARBA" id="ARBA00022842"/>
    </source>
</evidence>
<keyword evidence="5" id="KW-0227">DNA damage</keyword>
<keyword evidence="8" id="KW-0234">DNA repair</keyword>
<evidence type="ECO:0000256" key="9">
    <source>
        <dbReference type="ARBA" id="ARBA00038112"/>
    </source>
</evidence>
<feature type="compositionally biased region" description="Basic residues" evidence="10">
    <location>
        <begin position="403"/>
        <end position="416"/>
    </location>
</feature>
<dbReference type="GO" id="GO:0006281">
    <property type="term" value="P:DNA repair"/>
    <property type="evidence" value="ECO:0007669"/>
    <property type="project" value="UniProtKB-KW"/>
</dbReference>
<keyword evidence="4" id="KW-0255">Endonuclease</keyword>
<feature type="domain" description="XPG-I" evidence="11">
    <location>
        <begin position="104"/>
        <end position="168"/>
    </location>
</feature>
<keyword evidence="2" id="KW-0540">Nuclease</keyword>
<dbReference type="PANTHER" id="PTHR11081:SF54">
    <property type="entry name" value="SINGLE-STRAND DNA ENDONUCLEASE 1"/>
    <property type="match status" value="1"/>
</dbReference>
<dbReference type="GO" id="GO:0017108">
    <property type="term" value="F:5'-flap endonuclease activity"/>
    <property type="evidence" value="ECO:0007669"/>
    <property type="project" value="TreeGrafter"/>
</dbReference>
<comment type="caution">
    <text evidence="13">The sequence shown here is derived from an EMBL/GenBank/DDBJ whole genome shotgun (WGS) entry which is preliminary data.</text>
</comment>
<evidence type="ECO:0000313" key="13">
    <source>
        <dbReference type="EMBL" id="KAK4363109.1"/>
    </source>
</evidence>
<accession>A0AAE1S586</accession>
<dbReference type="InterPro" id="IPR006085">
    <property type="entry name" value="XPG_DNA_repair_N"/>
</dbReference>